<dbReference type="Pfam" id="PF01381">
    <property type="entry name" value="HTH_3"/>
    <property type="match status" value="1"/>
</dbReference>
<dbReference type="PANTHER" id="PTHR46797:SF1">
    <property type="entry name" value="METHYLPHOSPHONATE SYNTHASE"/>
    <property type="match status" value="1"/>
</dbReference>
<dbReference type="PANTHER" id="PTHR46797">
    <property type="entry name" value="HTH-TYPE TRANSCRIPTIONAL REGULATOR"/>
    <property type="match status" value="1"/>
</dbReference>
<dbReference type="AlphaFoldDB" id="A0A9D1F1V4"/>
<feature type="domain" description="HTH cro/C1-type" evidence="2">
    <location>
        <begin position="14"/>
        <end position="68"/>
    </location>
</feature>
<keyword evidence="1" id="KW-0238">DNA-binding</keyword>
<dbReference type="CDD" id="cd00093">
    <property type="entry name" value="HTH_XRE"/>
    <property type="match status" value="1"/>
</dbReference>
<dbReference type="InterPro" id="IPR050807">
    <property type="entry name" value="TransReg_Diox_bact_type"/>
</dbReference>
<dbReference type="GO" id="GO:0003677">
    <property type="term" value="F:DNA binding"/>
    <property type="evidence" value="ECO:0007669"/>
    <property type="project" value="UniProtKB-KW"/>
</dbReference>
<dbReference type="SUPFAM" id="SSF47413">
    <property type="entry name" value="lambda repressor-like DNA-binding domains"/>
    <property type="match status" value="1"/>
</dbReference>
<dbReference type="GO" id="GO:0003700">
    <property type="term" value="F:DNA-binding transcription factor activity"/>
    <property type="evidence" value="ECO:0007669"/>
    <property type="project" value="TreeGrafter"/>
</dbReference>
<organism evidence="3 4">
    <name type="scientific">Candidatus Scatousia excrementigallinarum</name>
    <dbReference type="NCBI Taxonomy" id="2840935"/>
    <lineage>
        <taxon>Bacteria</taxon>
        <taxon>Candidatus Scatousia</taxon>
    </lineage>
</organism>
<accession>A0A9D1F1V4</accession>
<reference evidence="3" key="2">
    <citation type="journal article" date="2021" name="PeerJ">
        <title>Extensive microbial diversity within the chicken gut microbiome revealed by metagenomics and culture.</title>
        <authorList>
            <person name="Gilroy R."/>
            <person name="Ravi A."/>
            <person name="Getino M."/>
            <person name="Pursley I."/>
            <person name="Horton D.L."/>
            <person name="Alikhan N.F."/>
            <person name="Baker D."/>
            <person name="Gharbi K."/>
            <person name="Hall N."/>
            <person name="Watson M."/>
            <person name="Adriaenssens E.M."/>
            <person name="Foster-Nyarko E."/>
            <person name="Jarju S."/>
            <person name="Secka A."/>
            <person name="Antonio M."/>
            <person name="Oren A."/>
            <person name="Chaudhuri R.R."/>
            <person name="La Ragione R."/>
            <person name="Hildebrand F."/>
            <person name="Pallen M.J."/>
        </authorList>
    </citation>
    <scope>NUCLEOTIDE SEQUENCE</scope>
    <source>
        <strain evidence="3">6276</strain>
    </source>
</reference>
<dbReference type="InterPro" id="IPR010982">
    <property type="entry name" value="Lambda_DNA-bd_dom_sf"/>
</dbReference>
<dbReference type="PROSITE" id="PS50943">
    <property type="entry name" value="HTH_CROC1"/>
    <property type="match status" value="1"/>
</dbReference>
<evidence type="ECO:0000256" key="1">
    <source>
        <dbReference type="ARBA" id="ARBA00023125"/>
    </source>
</evidence>
<name>A0A9D1F1V4_9BACT</name>
<comment type="caution">
    <text evidence="3">The sequence shown here is derived from an EMBL/GenBank/DDBJ whole genome shotgun (WGS) entry which is preliminary data.</text>
</comment>
<dbReference type="Gene3D" id="1.10.260.40">
    <property type="entry name" value="lambda repressor-like DNA-binding domains"/>
    <property type="match status" value="1"/>
</dbReference>
<sequence>MSYEEISSKFGVKLKYLRLLKNMTQEELAEKLSVDPHYLSDIECGRRNITLKTICKISDALHVGIEQLFIF</sequence>
<evidence type="ECO:0000313" key="4">
    <source>
        <dbReference type="Proteomes" id="UP000823928"/>
    </source>
</evidence>
<proteinExistence type="predicted"/>
<dbReference type="InterPro" id="IPR001387">
    <property type="entry name" value="Cro/C1-type_HTH"/>
</dbReference>
<protein>
    <submittedName>
        <fullName evidence="3">Helix-turn-helix transcriptional regulator</fullName>
    </submittedName>
</protein>
<gene>
    <name evidence="3" type="ORF">IAC10_12955</name>
</gene>
<dbReference type="Proteomes" id="UP000823928">
    <property type="component" value="Unassembled WGS sequence"/>
</dbReference>
<evidence type="ECO:0000313" key="3">
    <source>
        <dbReference type="EMBL" id="HIS37507.1"/>
    </source>
</evidence>
<dbReference type="EMBL" id="DVIU01000266">
    <property type="protein sequence ID" value="HIS37507.1"/>
    <property type="molecule type" value="Genomic_DNA"/>
</dbReference>
<evidence type="ECO:0000259" key="2">
    <source>
        <dbReference type="PROSITE" id="PS50943"/>
    </source>
</evidence>
<dbReference type="SMART" id="SM00530">
    <property type="entry name" value="HTH_XRE"/>
    <property type="match status" value="1"/>
</dbReference>
<reference evidence="3" key="1">
    <citation type="submission" date="2020-10" db="EMBL/GenBank/DDBJ databases">
        <authorList>
            <person name="Gilroy R."/>
        </authorList>
    </citation>
    <scope>NUCLEOTIDE SEQUENCE</scope>
    <source>
        <strain evidence="3">6276</strain>
    </source>
</reference>
<dbReference type="GO" id="GO:0005829">
    <property type="term" value="C:cytosol"/>
    <property type="evidence" value="ECO:0007669"/>
    <property type="project" value="TreeGrafter"/>
</dbReference>